<evidence type="ECO:0000313" key="4">
    <source>
        <dbReference type="Proteomes" id="UP000623129"/>
    </source>
</evidence>
<evidence type="ECO:0000259" key="2">
    <source>
        <dbReference type="SMART" id="SM00959"/>
    </source>
</evidence>
<dbReference type="SMART" id="SM00959">
    <property type="entry name" value="Rho_N"/>
    <property type="match status" value="1"/>
</dbReference>
<keyword evidence="4" id="KW-1185">Reference proteome</keyword>
<evidence type="ECO:0000256" key="1">
    <source>
        <dbReference type="SAM" id="MobiDB-lite"/>
    </source>
</evidence>
<dbReference type="OrthoDB" id="1931152at2759"/>
<gene>
    <name evidence="3" type="ORF">FCM35_KLT08454</name>
</gene>
<dbReference type="EMBL" id="SWLB01000018">
    <property type="protein sequence ID" value="KAF3326824.1"/>
    <property type="molecule type" value="Genomic_DNA"/>
</dbReference>
<feature type="region of interest" description="Disordered" evidence="1">
    <location>
        <begin position="164"/>
        <end position="212"/>
    </location>
</feature>
<feature type="domain" description="Rho termination factor-like N-terminal" evidence="2">
    <location>
        <begin position="471"/>
        <end position="507"/>
    </location>
</feature>
<feature type="compositionally biased region" description="Basic and acidic residues" evidence="1">
    <location>
        <begin position="108"/>
        <end position="125"/>
    </location>
</feature>
<dbReference type="GO" id="GO:0006353">
    <property type="term" value="P:DNA-templated transcription termination"/>
    <property type="evidence" value="ECO:0007669"/>
    <property type="project" value="InterPro"/>
</dbReference>
<reference evidence="3" key="1">
    <citation type="submission" date="2020-01" db="EMBL/GenBank/DDBJ databases">
        <title>Genome sequence of Kobresia littledalei, the first chromosome-level genome in the family Cyperaceae.</title>
        <authorList>
            <person name="Qu G."/>
        </authorList>
    </citation>
    <scope>NUCLEOTIDE SEQUENCE</scope>
    <source>
        <strain evidence="3">C.B.Clarke</strain>
        <tissue evidence="3">Leaf</tissue>
    </source>
</reference>
<dbReference type="Proteomes" id="UP000623129">
    <property type="component" value="Unassembled WGS sequence"/>
</dbReference>
<name>A0A833QY29_9POAL</name>
<evidence type="ECO:0000313" key="3">
    <source>
        <dbReference type="EMBL" id="KAF3326824.1"/>
    </source>
</evidence>
<accession>A0A833QY29</accession>
<sequence>MESGSVLSQRLRSDLGLAPPAFAATGELLKLTDAVQRCLVIRLEANKGAQSQRNSKSKLELSLNLISETSTDEADSRKEFVSFLRKIEASIKRGPSVAERSIGGQKKQPLEPKSEDKKTSFDHTEYTGPPPEILKKDDGYKAVAPAGYETIFGILNKTGGKKAIATPRNDIKSSRPPSYSDEMIRDNSDNAVAPRRNDIKSSGPPSYSDKMIRDNGNNAVAPLRNDIKSSGPPSNFDKLIKDNGDNAVALLHDYKPPRPTSRFVRRSPIPISSPAKQEESLKQRVSIADNMRAIWEKPRDLKPELKLDRISMLKVKTTSKLRNKTKAGPKLKPNSELEAMINFKLRDVPMAELELEPNSDLEAVTILRDIPEAESELKPNSELEAMINSKLRDIPKAELELEPNSDLEAVTISELRDIPEAEPELESNSELEAVTISELGDIPKAEPELKPNSELEAVTISQLRDIPKEPELEAMTLSELRAIAKARGLKGYTRIKKAKLVEILKGTSL</sequence>
<dbReference type="InterPro" id="IPR011112">
    <property type="entry name" value="Rho-like_N"/>
</dbReference>
<dbReference type="Pfam" id="PF07498">
    <property type="entry name" value="Rho_N"/>
    <property type="match status" value="1"/>
</dbReference>
<proteinExistence type="predicted"/>
<dbReference type="AlphaFoldDB" id="A0A833QY29"/>
<feature type="region of interest" description="Disordered" evidence="1">
    <location>
        <begin position="94"/>
        <end position="138"/>
    </location>
</feature>
<comment type="caution">
    <text evidence="3">The sequence shown here is derived from an EMBL/GenBank/DDBJ whole genome shotgun (WGS) entry which is preliminary data.</text>
</comment>
<organism evidence="3 4">
    <name type="scientific">Carex littledalei</name>
    <dbReference type="NCBI Taxonomy" id="544730"/>
    <lineage>
        <taxon>Eukaryota</taxon>
        <taxon>Viridiplantae</taxon>
        <taxon>Streptophyta</taxon>
        <taxon>Embryophyta</taxon>
        <taxon>Tracheophyta</taxon>
        <taxon>Spermatophyta</taxon>
        <taxon>Magnoliopsida</taxon>
        <taxon>Liliopsida</taxon>
        <taxon>Poales</taxon>
        <taxon>Cyperaceae</taxon>
        <taxon>Cyperoideae</taxon>
        <taxon>Cariceae</taxon>
        <taxon>Carex</taxon>
        <taxon>Carex subgen. Euthyceras</taxon>
    </lineage>
</organism>
<protein>
    <submittedName>
        <fullName evidence="3">SAP-like protein BP-73</fullName>
    </submittedName>
</protein>
<dbReference type="PANTHER" id="PTHR34449:SF2">
    <property type="entry name" value="RHO TERMINATION FACTOR"/>
    <property type="match status" value="1"/>
</dbReference>
<dbReference type="PANTHER" id="PTHR34449">
    <property type="entry name" value="RHO TERMINATION FACTOR"/>
    <property type="match status" value="1"/>
</dbReference>